<feature type="region of interest" description="Disordered" evidence="2">
    <location>
        <begin position="461"/>
        <end position="488"/>
    </location>
</feature>
<name>A0ABQ4XTQ4_9ASTR</name>
<comment type="caution">
    <text evidence="4">The sequence shown here is derived from an EMBL/GenBank/DDBJ whole genome shotgun (WGS) entry which is preliminary data.</text>
</comment>
<dbReference type="EMBL" id="BQNB010009774">
    <property type="protein sequence ID" value="GJS68215.1"/>
    <property type="molecule type" value="Genomic_DNA"/>
</dbReference>
<reference evidence="4" key="1">
    <citation type="journal article" date="2022" name="Int. J. Mol. Sci.">
        <title>Draft Genome of Tanacetum Coccineum: Genomic Comparison of Closely Related Tanacetum-Family Plants.</title>
        <authorList>
            <person name="Yamashiro T."/>
            <person name="Shiraishi A."/>
            <person name="Nakayama K."/>
            <person name="Satake H."/>
        </authorList>
    </citation>
    <scope>NUCLEOTIDE SEQUENCE</scope>
</reference>
<sequence length="1179" mass="131738">MRMDQYLTNTDYSLWQVNLNGDGPIQVITNENGVETEVPPKTTQALLARQRERKAKSILLLAIPDEHQLRFHAIKDAKTLWAAIKSTFGGNVESKKMQKNVLKQQFENFSVSDTEGLDKAYDRNKAGIDDLDIDDLYNNLKVFEADIKDTSSSNEVSTANGVPTAAGHNSQGQASSSAYTNELMYSFFANQPSSPQLDDEDLEQIDHDDLEEMDLKWQVAMLSMRVKRLYKKTGRKLIFNGKEPVGYRSRDNTRRTVPVKNSDALVVQENALIIQDGLGYDWSYVAQDEPTSLLSWPTLQTPQGLTQRAQLIVHQKNEVVYEEKIAVLEFEVKDKSNAITRLKNQLDETLREKDDLKAKLEQFETSSKNLNKLINSQLSAKDKTGLGYGDQLNENDSSGSELFNSVFDSRSSDGDDNQTNDRFKKDNGYHVVPPPLTGNYMPPLADLSFAGLDDSVYRPTTNKTSASVSQVEASTSQTSNTSVEMPRVESVRPSGVIIEDWVSDDEDIFQSNDLQATDKPSFKRIEFTNARNESVKPKQAKKPRMITQNPKVDRRDWNGQMTQKLGLGFGFTKKACFVCGSYSHLIKDYDFHEKRMAKSVLKDMEKVTSHREVRPVWNNTQRINHQNKFVPSAVLTRFGRVPVSAAKQSSFRVAVSTSAVKQVNTTTHTNRVNVSKTRTNTFHKSHSPIRRLFHKSTAPNTSISNEIVNTVSVKGVNTAGQTAVSAVKGNRVTAVKASTGCVWRPKMIDLNNVSKDNSGSWVSKRGNPQQALKNKGIFNSGCSRHMTGNKDFLTDYQDIDGCFVAFGGGTRGGKITVLFTKTECLVLSPDFKLLDENQVLLRVPWQSNMYSFDLRNVVPFGDLTCLFANATIDESKLWHRRMGHVNFKTMYKLVKENLVRGLPSKIFVNNHTCVACQKGKQHKASWNQTNKNAGPQETNGNIGLKKNVDAGQSEEKNVSTQQYIVFPLWSFISSSNKSLYETDEDDTADNAAGEKPVQKPASENEQALKNVLDKMMDQEKEAKEQSDAVRKEFEAQCNRQNFLGKTTRASSTNSFNTVSTPVNTAGASRLFGDVGSSFVPLSKFTNLPHDPLMPDLEDTVEVQNTGIFGSAYDDDDLDTCNSPYADQVMGAEADFNNMEPSTVVYPIPTTRVHSIHPKYQIIGDPRSAVQTRGMIKKSS</sequence>
<dbReference type="InterPro" id="IPR025724">
    <property type="entry name" value="GAG-pre-integrase_dom"/>
</dbReference>
<feature type="compositionally biased region" description="Polar residues" evidence="2">
    <location>
        <begin position="461"/>
        <end position="483"/>
    </location>
</feature>
<dbReference type="Proteomes" id="UP001151760">
    <property type="component" value="Unassembled WGS sequence"/>
</dbReference>
<evidence type="ECO:0000256" key="2">
    <source>
        <dbReference type="SAM" id="MobiDB-lite"/>
    </source>
</evidence>
<feature type="domain" description="GAG-pre-integrase" evidence="3">
    <location>
        <begin position="848"/>
        <end position="921"/>
    </location>
</feature>
<dbReference type="Pfam" id="PF13976">
    <property type="entry name" value="gag_pre-integrs"/>
    <property type="match status" value="1"/>
</dbReference>
<protein>
    <submittedName>
        <fullName evidence="4">Ribonuclease H-like domain-containing protein</fullName>
    </submittedName>
</protein>
<feature type="region of interest" description="Disordered" evidence="2">
    <location>
        <begin position="385"/>
        <end position="429"/>
    </location>
</feature>
<organism evidence="4 5">
    <name type="scientific">Tanacetum coccineum</name>
    <dbReference type="NCBI Taxonomy" id="301880"/>
    <lineage>
        <taxon>Eukaryota</taxon>
        <taxon>Viridiplantae</taxon>
        <taxon>Streptophyta</taxon>
        <taxon>Embryophyta</taxon>
        <taxon>Tracheophyta</taxon>
        <taxon>Spermatophyta</taxon>
        <taxon>Magnoliopsida</taxon>
        <taxon>eudicotyledons</taxon>
        <taxon>Gunneridae</taxon>
        <taxon>Pentapetalae</taxon>
        <taxon>asterids</taxon>
        <taxon>campanulids</taxon>
        <taxon>Asterales</taxon>
        <taxon>Asteraceae</taxon>
        <taxon>Asteroideae</taxon>
        <taxon>Anthemideae</taxon>
        <taxon>Anthemidinae</taxon>
        <taxon>Tanacetum</taxon>
    </lineage>
</organism>
<accession>A0ABQ4XTQ4</accession>
<feature type="region of interest" description="Disordered" evidence="2">
    <location>
        <begin position="153"/>
        <end position="175"/>
    </location>
</feature>
<dbReference type="Pfam" id="PF14223">
    <property type="entry name" value="Retrotran_gag_2"/>
    <property type="match status" value="1"/>
</dbReference>
<feature type="region of interest" description="Disordered" evidence="2">
    <location>
        <begin position="980"/>
        <end position="1004"/>
    </location>
</feature>
<feature type="compositionally biased region" description="Basic and acidic residues" evidence="2">
    <location>
        <begin position="419"/>
        <end position="428"/>
    </location>
</feature>
<gene>
    <name evidence="4" type="ORF">Tco_0682780</name>
</gene>
<evidence type="ECO:0000259" key="3">
    <source>
        <dbReference type="Pfam" id="PF13976"/>
    </source>
</evidence>
<reference evidence="4" key="2">
    <citation type="submission" date="2022-01" db="EMBL/GenBank/DDBJ databases">
        <authorList>
            <person name="Yamashiro T."/>
            <person name="Shiraishi A."/>
            <person name="Satake H."/>
            <person name="Nakayama K."/>
        </authorList>
    </citation>
    <scope>NUCLEOTIDE SEQUENCE</scope>
</reference>
<evidence type="ECO:0000313" key="4">
    <source>
        <dbReference type="EMBL" id="GJS68215.1"/>
    </source>
</evidence>
<keyword evidence="5" id="KW-1185">Reference proteome</keyword>
<evidence type="ECO:0000313" key="5">
    <source>
        <dbReference type="Proteomes" id="UP001151760"/>
    </source>
</evidence>
<evidence type="ECO:0000256" key="1">
    <source>
        <dbReference type="SAM" id="Coils"/>
    </source>
</evidence>
<keyword evidence="1" id="KW-0175">Coiled coil</keyword>
<feature type="coiled-coil region" evidence="1">
    <location>
        <begin position="325"/>
        <end position="373"/>
    </location>
</feature>
<proteinExistence type="predicted"/>
<feature type="compositionally biased region" description="Polar residues" evidence="2">
    <location>
        <begin position="392"/>
        <end position="409"/>
    </location>
</feature>